<dbReference type="OrthoDB" id="591557at2759"/>
<dbReference type="PANTHER" id="PTHR31672">
    <property type="entry name" value="BNACNNG10540D PROTEIN"/>
    <property type="match status" value="1"/>
</dbReference>
<keyword evidence="3" id="KW-1185">Reference proteome</keyword>
<gene>
    <name evidence="2" type="ORF">AQUCO_01600245v1</name>
</gene>
<reference evidence="2 3" key="1">
    <citation type="submission" date="2017-09" db="EMBL/GenBank/DDBJ databases">
        <title>WGS assembly of Aquilegia coerulea Goldsmith.</title>
        <authorList>
            <person name="Hodges S."/>
            <person name="Kramer E."/>
            <person name="Nordborg M."/>
            <person name="Tomkins J."/>
            <person name="Borevitz J."/>
            <person name="Derieg N."/>
            <person name="Yan J."/>
            <person name="Mihaltcheva S."/>
            <person name="Hayes R.D."/>
            <person name="Rokhsar D."/>
        </authorList>
    </citation>
    <scope>NUCLEOTIDE SEQUENCE [LARGE SCALE GENOMIC DNA]</scope>
    <source>
        <strain evidence="3">cv. Goldsmith</strain>
    </source>
</reference>
<dbReference type="AlphaFoldDB" id="A0A2G5DQT1"/>
<dbReference type="InParanoid" id="A0A2G5DQT1"/>
<dbReference type="InterPro" id="IPR006527">
    <property type="entry name" value="F-box-assoc_dom_typ1"/>
</dbReference>
<accession>A0A2G5DQT1</accession>
<dbReference type="Pfam" id="PF07734">
    <property type="entry name" value="FBA_1"/>
    <property type="match status" value="1"/>
</dbReference>
<dbReference type="Proteomes" id="UP000230069">
    <property type="component" value="Unassembled WGS sequence"/>
</dbReference>
<dbReference type="EMBL" id="KZ305033">
    <property type="protein sequence ID" value="PIA45863.1"/>
    <property type="molecule type" value="Genomic_DNA"/>
</dbReference>
<dbReference type="NCBIfam" id="TIGR01640">
    <property type="entry name" value="F_box_assoc_1"/>
    <property type="match status" value="1"/>
</dbReference>
<evidence type="ECO:0000313" key="3">
    <source>
        <dbReference type="Proteomes" id="UP000230069"/>
    </source>
</evidence>
<name>A0A2G5DQT1_AQUCA</name>
<evidence type="ECO:0000313" key="2">
    <source>
        <dbReference type="EMBL" id="PIA45863.1"/>
    </source>
</evidence>
<protein>
    <recommendedName>
        <fullName evidence="1">F-box associated beta-propeller type 1 domain-containing protein</fullName>
    </recommendedName>
</protein>
<sequence>MHLNQSISNNNFAFMIYNDLTDIHSVDYDISSSSLKLSRAVKNDRSFKSSTFAGFRVYGSCNGIFLISIAHQFIRIGLWNPSTGEYKDLPESFPKYPKCPPPIFNVVFWLGYDISRDDYKVIRYPYYQSSNLSGIMSDVCVYSLRTNSCKMIQDVPYRIFGSVYPKNFCDDGIFLNGAIHWLGKHVSDVASRLSLRIVSFDLANDEFKMFQLPDVILDTNSKRLGAFEDCLCIYHVNKDNYIDLFTMKEYGVKESWTKMFSIIDQPI</sequence>
<organism evidence="2 3">
    <name type="scientific">Aquilegia coerulea</name>
    <name type="common">Rocky mountain columbine</name>
    <dbReference type="NCBI Taxonomy" id="218851"/>
    <lineage>
        <taxon>Eukaryota</taxon>
        <taxon>Viridiplantae</taxon>
        <taxon>Streptophyta</taxon>
        <taxon>Embryophyta</taxon>
        <taxon>Tracheophyta</taxon>
        <taxon>Spermatophyta</taxon>
        <taxon>Magnoliopsida</taxon>
        <taxon>Ranunculales</taxon>
        <taxon>Ranunculaceae</taxon>
        <taxon>Thalictroideae</taxon>
        <taxon>Aquilegia</taxon>
    </lineage>
</organism>
<dbReference type="PANTHER" id="PTHR31672:SF13">
    <property type="entry name" value="F-BOX PROTEIN CPR30-LIKE"/>
    <property type="match status" value="1"/>
</dbReference>
<dbReference type="STRING" id="218851.A0A2G5DQT1"/>
<feature type="domain" description="F-box associated beta-propeller type 1" evidence="1">
    <location>
        <begin position="22"/>
        <end position="261"/>
    </location>
</feature>
<proteinExistence type="predicted"/>
<dbReference type="InterPro" id="IPR050796">
    <property type="entry name" value="SCF_F-box_component"/>
</dbReference>
<evidence type="ECO:0000259" key="1">
    <source>
        <dbReference type="Pfam" id="PF07734"/>
    </source>
</evidence>
<dbReference type="InterPro" id="IPR017451">
    <property type="entry name" value="F-box-assoc_interact_dom"/>
</dbReference>